<dbReference type="Pfam" id="PF13519">
    <property type="entry name" value="VWA_2"/>
    <property type="match status" value="1"/>
</dbReference>
<organism evidence="2 3">
    <name type="scientific">Flagellimonas meridianipacifica</name>
    <dbReference type="NCBI Taxonomy" id="1080225"/>
    <lineage>
        <taxon>Bacteria</taxon>
        <taxon>Pseudomonadati</taxon>
        <taxon>Bacteroidota</taxon>
        <taxon>Flavobacteriia</taxon>
        <taxon>Flavobacteriales</taxon>
        <taxon>Flavobacteriaceae</taxon>
        <taxon>Flagellimonas</taxon>
    </lineage>
</organism>
<gene>
    <name evidence="2" type="ORF">CLV81_3442</name>
</gene>
<evidence type="ECO:0000313" key="3">
    <source>
        <dbReference type="Proteomes" id="UP000237640"/>
    </source>
</evidence>
<protein>
    <recommendedName>
        <fullName evidence="1">VWFA domain-containing protein</fullName>
    </recommendedName>
</protein>
<dbReference type="InterPro" id="IPR002035">
    <property type="entry name" value="VWF_A"/>
</dbReference>
<feature type="domain" description="VWFA" evidence="1">
    <location>
        <begin position="206"/>
        <end position="304"/>
    </location>
</feature>
<dbReference type="EMBL" id="PVYX01000002">
    <property type="protein sequence ID" value="PRX55036.1"/>
    <property type="molecule type" value="Genomic_DNA"/>
</dbReference>
<keyword evidence="3" id="KW-1185">Reference proteome</keyword>
<dbReference type="AlphaFoldDB" id="A0A2T0MC23"/>
<reference evidence="2 3" key="1">
    <citation type="submission" date="2018-03" db="EMBL/GenBank/DDBJ databases">
        <title>Genomic Encyclopedia of Archaeal and Bacterial Type Strains, Phase II (KMG-II): from individual species to whole genera.</title>
        <authorList>
            <person name="Goeker M."/>
        </authorList>
    </citation>
    <scope>NUCLEOTIDE SEQUENCE [LARGE SCALE GENOMIC DNA]</scope>
    <source>
        <strain evidence="2 3">DSM 25027</strain>
    </source>
</reference>
<dbReference type="Gene3D" id="3.40.50.410">
    <property type="entry name" value="von Willebrand factor, type A domain"/>
    <property type="match status" value="1"/>
</dbReference>
<proteinExistence type="predicted"/>
<sequence length="396" mass="45715">MRNQYVQMCYFYIMAMNLRKGFRFTTYEAPEQTPFERLFEIFQELVTHTSGDVEEALDWLRELDKEYELTDDDYTIDDFIEDLKAKGYIREEIDPNGEQGEGEEGDGGGNLSITAKLERMLRQRALAQIFGKMKRRGSGDHKTGKLGNGDEHTGEFREYRYGDSLERISITESLKNAQINHGMDSFTLNEEDLVVEDTQFKAQMSTVLMIDISHSMILYGEDRITPAKKVAMALAELITTRYPKDTLDILVFGNDAWPIPIKDLPYLKVGPYHTNTVAGLQLAMDILRRKRNTNKQIFMITDGKPSCLRLPNGEYYKNSVGLDDYIVERCYAMAQQARKLHIPITTFMIAQDPYLMQFVREFTKANKGKAFYTGLKGLGEMIFEDYEENRKKRLKG</sequence>
<dbReference type="Proteomes" id="UP000237640">
    <property type="component" value="Unassembled WGS sequence"/>
</dbReference>
<dbReference type="SUPFAM" id="SSF53300">
    <property type="entry name" value="vWA-like"/>
    <property type="match status" value="1"/>
</dbReference>
<accession>A0A2T0MC23</accession>
<dbReference type="InterPro" id="IPR036465">
    <property type="entry name" value="vWFA_dom_sf"/>
</dbReference>
<dbReference type="CDD" id="cd00198">
    <property type="entry name" value="vWFA"/>
    <property type="match status" value="1"/>
</dbReference>
<comment type="caution">
    <text evidence="2">The sequence shown here is derived from an EMBL/GenBank/DDBJ whole genome shotgun (WGS) entry which is preliminary data.</text>
</comment>
<evidence type="ECO:0000313" key="2">
    <source>
        <dbReference type="EMBL" id="PRX55036.1"/>
    </source>
</evidence>
<name>A0A2T0MC23_9FLAO</name>
<evidence type="ECO:0000259" key="1">
    <source>
        <dbReference type="Pfam" id="PF13519"/>
    </source>
</evidence>